<feature type="signal peptide" evidence="1">
    <location>
        <begin position="1"/>
        <end position="21"/>
    </location>
</feature>
<dbReference type="SUPFAM" id="SSF48208">
    <property type="entry name" value="Six-hairpin glycosidases"/>
    <property type="match status" value="1"/>
</dbReference>
<dbReference type="Gene3D" id="1.50.10.10">
    <property type="match status" value="1"/>
</dbReference>
<dbReference type="RefSeq" id="WP_157569077.1">
    <property type="nucleotide sequence ID" value="NZ_WQKZ01000006.1"/>
</dbReference>
<evidence type="ECO:0000313" key="2">
    <source>
        <dbReference type="EMBL" id="MVN78700.1"/>
    </source>
</evidence>
<protein>
    <submittedName>
        <fullName evidence="2">DUF4450 domain-containing protein</fullName>
    </submittedName>
</protein>
<dbReference type="GO" id="GO:0005975">
    <property type="term" value="P:carbohydrate metabolic process"/>
    <property type="evidence" value="ECO:0007669"/>
    <property type="project" value="InterPro"/>
</dbReference>
<proteinExistence type="predicted"/>
<organism evidence="2 3">
    <name type="scientific">Hymenobacter ginkgonis</name>
    <dbReference type="NCBI Taxonomy" id="2682976"/>
    <lineage>
        <taxon>Bacteria</taxon>
        <taxon>Pseudomonadati</taxon>
        <taxon>Bacteroidota</taxon>
        <taxon>Cytophagia</taxon>
        <taxon>Cytophagales</taxon>
        <taxon>Hymenobacteraceae</taxon>
        <taxon>Hymenobacter</taxon>
    </lineage>
</organism>
<comment type="caution">
    <text evidence="2">The sequence shown here is derived from an EMBL/GenBank/DDBJ whole genome shotgun (WGS) entry which is preliminary data.</text>
</comment>
<dbReference type="AlphaFoldDB" id="A0A7K1TJW9"/>
<gene>
    <name evidence="2" type="ORF">GO988_20390</name>
</gene>
<accession>A0A7K1TJW9</accession>
<keyword evidence="3" id="KW-1185">Reference proteome</keyword>
<dbReference type="InterPro" id="IPR012341">
    <property type="entry name" value="6hp_glycosidase-like_sf"/>
</dbReference>
<dbReference type="Pfam" id="PF14614">
    <property type="entry name" value="DUF4450"/>
    <property type="match status" value="1"/>
</dbReference>
<dbReference type="InterPro" id="IPR028028">
    <property type="entry name" value="DUF4450"/>
</dbReference>
<evidence type="ECO:0000256" key="1">
    <source>
        <dbReference type="SAM" id="SignalP"/>
    </source>
</evidence>
<feature type="chain" id="PRO_5029790033" evidence="1">
    <location>
        <begin position="22"/>
        <end position="1144"/>
    </location>
</feature>
<evidence type="ECO:0000313" key="3">
    <source>
        <dbReference type="Proteomes" id="UP000441336"/>
    </source>
</evidence>
<name>A0A7K1TJW9_9BACT</name>
<dbReference type="CDD" id="cd11747">
    <property type="entry name" value="GH94N_like_1"/>
    <property type="match status" value="1"/>
</dbReference>
<dbReference type="Proteomes" id="UP000441336">
    <property type="component" value="Unassembled WGS sequence"/>
</dbReference>
<dbReference type="InterPro" id="IPR008928">
    <property type="entry name" value="6-hairpin_glycosidase_sf"/>
</dbReference>
<dbReference type="EMBL" id="WQKZ01000006">
    <property type="protein sequence ID" value="MVN78700.1"/>
    <property type="molecule type" value="Genomic_DNA"/>
</dbReference>
<keyword evidence="1" id="KW-0732">Signal</keyword>
<sequence>MTLKSTLLLLLWGLLRGVGQAQVAPTPPLWHNQPRTLRYHPEGQDFVITNGERRFNRALYGTNTAFRVEAGDLPEFALYLPGMGGNLKFGLLAGGQSKWLLKAEHITARYRPGAMLYDITDPLLGAGRLHLEVLALADAEGVLVRAQFDNVPAKKVQLLWVFGGATGKKFSRDGDIGADPESSFYLKPEYCQGNAFVLKDNTFQLTYGVGEPAKAPTPPPAPKVLVGVGPPAAKLRLADAAQQASPEELLASQGSATPVLAGVMSVRAGEALYFQVQKPGDAKQLTYKELPAAFAQAEAARTALASRVQVSTPDAYINTLGGALAVAADAIWEAPSYLHGAVAWRIRLNGWRGPYAADPLGWHDRASQHFRAYAKSQLLSPASGPVVPDTALHEARQLEKLGTAIFSSGYISRNPGGDFRPHHYDMNLVYVDALLRHLRWTGDLAEARELWPTLQRHLAWEKRNFDPDGDGLYDAYAAIWASDALQYSGGAVTHTSAYNYFANQLAAELAALLHEDAAPYRQEAARIHEAINKRLWLPGQGWYAEYQDALGLKQLHPAAGLWTIYHALDSEVPDALQAYQALRYIDAELPHIPVRAAGLPDAGYYLLSTTNWQPYDWSLNNVVMAENLHATLAYWQAGRREAAFLLWKSALLESMYLGASPGNFQQISFYDANRGELYRDFADPIGVAARSLVEGLFGIQPDALHDTLRVRPGLPAAWDSARLKVPDVSFQFRRQGQREVYTIVPSFAKALALKLQVPALADHIQSVTVNGQPVAWHNLAGAVGQPTIEVTSAPAARYVVAIQWQGPAISPARPAPTVAPGGRFAAQFAPARVGPVRDPQQALRQVQTPATGTELTAQVAGQPGSRTAFVQLQQGDFQWWEPLPLTVQSPLAAAPIATPAKSAKWETVDLAPYYNDQVTRIFQNRYLSPRATTATLELPTQGIGNWCYPLTQANIDDSGLRRLAGTKNEIQLPTGMPFRTPSAAGSRNILFVSQWDNYPRQATVPLRGQAARAVLLLAGSTSAMQSQFANGEVTVAYTDGSTATLPLRNPDNWWPIEQDYQDDGFAFRTNAPKPYRVHLKTGLITRDFAKYTSLKGYSTRAIDGGAATVLELPLDPKKKLKSLTMHALANDVVIGLMSVTLGRQ</sequence>
<reference evidence="2 3" key="1">
    <citation type="submission" date="2019-12" db="EMBL/GenBank/DDBJ databases">
        <title>Hymenobacter sp. HMF4947 Genome sequencing and assembly.</title>
        <authorList>
            <person name="Kang H."/>
            <person name="Cha I."/>
            <person name="Kim H."/>
            <person name="Joh K."/>
        </authorList>
    </citation>
    <scope>NUCLEOTIDE SEQUENCE [LARGE SCALE GENOMIC DNA]</scope>
    <source>
        <strain evidence="2 3">HMF4947</strain>
    </source>
</reference>